<dbReference type="KEGG" id="bgv:CAL12_07950"/>
<gene>
    <name evidence="5" type="ORF">CAL12_07950</name>
</gene>
<organism evidence="5 6">
    <name type="scientific">Bordetella genomosp. 8</name>
    <dbReference type="NCBI Taxonomy" id="1416806"/>
    <lineage>
        <taxon>Bacteria</taxon>
        <taxon>Pseudomonadati</taxon>
        <taxon>Pseudomonadota</taxon>
        <taxon>Betaproteobacteria</taxon>
        <taxon>Burkholderiales</taxon>
        <taxon>Alcaligenaceae</taxon>
        <taxon>Bordetella</taxon>
    </lineage>
</organism>
<dbReference type="InterPro" id="IPR039420">
    <property type="entry name" value="WalR-like"/>
</dbReference>
<protein>
    <submittedName>
        <fullName evidence="5">Helix-turn-helix transcriptional regulator</fullName>
    </submittedName>
</protein>
<accession>A0A1W6YI93</accession>
<evidence type="ECO:0000313" key="5">
    <source>
        <dbReference type="EMBL" id="ARP80777.1"/>
    </source>
</evidence>
<dbReference type="InterPro" id="IPR011006">
    <property type="entry name" value="CheY-like_superfamily"/>
</dbReference>
<dbReference type="Pfam" id="PF00196">
    <property type="entry name" value="GerE"/>
    <property type="match status" value="1"/>
</dbReference>
<evidence type="ECO:0000313" key="6">
    <source>
        <dbReference type="Proteomes" id="UP000194151"/>
    </source>
</evidence>
<dbReference type="PROSITE" id="PS50043">
    <property type="entry name" value="HTH_LUXR_2"/>
    <property type="match status" value="1"/>
</dbReference>
<sequence length="229" mass="24802">MTTVLIEEYAILRIAIQHILETARSPESVMAMAPIKLNELSLSAVRPVELLVLGVTGMTENDLHMLSASMTLLAPRHTLVLHDTLDPRFLLEAARAGACGLLPKSSTPEAITAAVHLVLAGGQCFPRTIVEATQATPHVPGRGHTAIRMLTPRQEEILRLLAKGRTMREISREIGISVATVKSHARTLYWKLNARNQAEAAYIAVQEGLLRDDPPAPSITHENGDAPPG</sequence>
<keyword evidence="3" id="KW-0804">Transcription</keyword>
<dbReference type="Proteomes" id="UP000194151">
    <property type="component" value="Chromosome"/>
</dbReference>
<dbReference type="CDD" id="cd06170">
    <property type="entry name" value="LuxR_C_like"/>
    <property type="match status" value="1"/>
</dbReference>
<dbReference type="SUPFAM" id="SSF46894">
    <property type="entry name" value="C-terminal effector domain of the bipartite response regulators"/>
    <property type="match status" value="1"/>
</dbReference>
<dbReference type="PRINTS" id="PR00038">
    <property type="entry name" value="HTHLUXR"/>
</dbReference>
<dbReference type="Gene3D" id="3.40.50.2300">
    <property type="match status" value="1"/>
</dbReference>
<keyword evidence="6" id="KW-1185">Reference proteome</keyword>
<dbReference type="InterPro" id="IPR016032">
    <property type="entry name" value="Sig_transdc_resp-reg_C-effctor"/>
</dbReference>
<name>A0A1W6YI93_9BORD</name>
<dbReference type="AlphaFoldDB" id="A0A1W6YI93"/>
<dbReference type="SMART" id="SM00421">
    <property type="entry name" value="HTH_LUXR"/>
    <property type="match status" value="1"/>
</dbReference>
<dbReference type="PANTHER" id="PTHR43214:SF41">
    <property type="entry name" value="NITRATE_NITRITE RESPONSE REGULATOR PROTEIN NARP"/>
    <property type="match status" value="1"/>
</dbReference>
<dbReference type="GO" id="GO:0003677">
    <property type="term" value="F:DNA binding"/>
    <property type="evidence" value="ECO:0007669"/>
    <property type="project" value="UniProtKB-KW"/>
</dbReference>
<evidence type="ECO:0000259" key="4">
    <source>
        <dbReference type="PROSITE" id="PS50043"/>
    </source>
</evidence>
<feature type="domain" description="HTH luxR-type" evidence="4">
    <location>
        <begin position="143"/>
        <end position="208"/>
    </location>
</feature>
<dbReference type="PANTHER" id="PTHR43214">
    <property type="entry name" value="TWO-COMPONENT RESPONSE REGULATOR"/>
    <property type="match status" value="1"/>
</dbReference>
<proteinExistence type="predicted"/>
<dbReference type="OrthoDB" id="8967153at2"/>
<dbReference type="EMBL" id="CP021108">
    <property type="protein sequence ID" value="ARP80777.1"/>
    <property type="molecule type" value="Genomic_DNA"/>
</dbReference>
<evidence type="ECO:0000256" key="1">
    <source>
        <dbReference type="ARBA" id="ARBA00023015"/>
    </source>
</evidence>
<evidence type="ECO:0000256" key="3">
    <source>
        <dbReference type="ARBA" id="ARBA00023163"/>
    </source>
</evidence>
<reference evidence="5 6" key="1">
    <citation type="submission" date="2017-05" db="EMBL/GenBank/DDBJ databases">
        <title>Complete and WGS of Bordetella genogroups.</title>
        <authorList>
            <person name="Spilker T."/>
            <person name="LiPuma J."/>
        </authorList>
    </citation>
    <scope>NUCLEOTIDE SEQUENCE [LARGE SCALE GENOMIC DNA]</scope>
    <source>
        <strain evidence="5 6">AU19157</strain>
    </source>
</reference>
<keyword evidence="2" id="KW-0238">DNA-binding</keyword>
<dbReference type="STRING" id="1416806.CAL12_07950"/>
<keyword evidence="1" id="KW-0805">Transcription regulation</keyword>
<dbReference type="RefSeq" id="WP_086063998.1">
    <property type="nucleotide sequence ID" value="NZ_CP021108.1"/>
</dbReference>
<dbReference type="SUPFAM" id="SSF52172">
    <property type="entry name" value="CheY-like"/>
    <property type="match status" value="1"/>
</dbReference>
<evidence type="ECO:0000256" key="2">
    <source>
        <dbReference type="ARBA" id="ARBA00023125"/>
    </source>
</evidence>
<dbReference type="InterPro" id="IPR000792">
    <property type="entry name" value="Tscrpt_reg_LuxR_C"/>
</dbReference>
<dbReference type="GO" id="GO:0006355">
    <property type="term" value="P:regulation of DNA-templated transcription"/>
    <property type="evidence" value="ECO:0007669"/>
    <property type="project" value="InterPro"/>
</dbReference>